<accession>A0A1Y2LXP4</accession>
<protein>
    <submittedName>
        <fullName evidence="1">Uncharacterized protein</fullName>
    </submittedName>
</protein>
<gene>
    <name evidence="1" type="ORF">B5807_06954</name>
</gene>
<sequence>MMVPIRVMPKALNEPKGYGTIFPFTEIYNNRTGLCIQRTHLQHPTCAFVHICLVDAKGINPKDALFSLAHMKEGGMEVFGNLERVAMKMDGLLVISIAPHR</sequence>
<proteinExistence type="predicted"/>
<reference evidence="1 2" key="1">
    <citation type="journal article" date="2017" name="Genome Announc.">
        <title>Genome sequence of the saprophytic ascomycete Epicoccum nigrum ICMP 19927 strain isolated from New Zealand.</title>
        <authorList>
            <person name="Fokin M."/>
            <person name="Fleetwood D."/>
            <person name="Weir B.S."/>
            <person name="Villas-Boas S.G."/>
        </authorList>
    </citation>
    <scope>NUCLEOTIDE SEQUENCE [LARGE SCALE GENOMIC DNA]</scope>
    <source>
        <strain evidence="1 2">ICMP 19927</strain>
    </source>
</reference>
<evidence type="ECO:0000313" key="2">
    <source>
        <dbReference type="Proteomes" id="UP000193240"/>
    </source>
</evidence>
<name>A0A1Y2LXP4_EPING</name>
<evidence type="ECO:0000313" key="1">
    <source>
        <dbReference type="EMBL" id="OSS48664.1"/>
    </source>
</evidence>
<dbReference type="EMBL" id="KZ107845">
    <property type="protein sequence ID" value="OSS48664.1"/>
    <property type="molecule type" value="Genomic_DNA"/>
</dbReference>
<dbReference type="InParanoid" id="A0A1Y2LXP4"/>
<dbReference type="AlphaFoldDB" id="A0A1Y2LXP4"/>
<dbReference type="Proteomes" id="UP000193240">
    <property type="component" value="Unassembled WGS sequence"/>
</dbReference>
<keyword evidence="2" id="KW-1185">Reference proteome</keyword>
<organism evidence="1 2">
    <name type="scientific">Epicoccum nigrum</name>
    <name type="common">Soil fungus</name>
    <name type="synonym">Epicoccum purpurascens</name>
    <dbReference type="NCBI Taxonomy" id="105696"/>
    <lineage>
        <taxon>Eukaryota</taxon>
        <taxon>Fungi</taxon>
        <taxon>Dikarya</taxon>
        <taxon>Ascomycota</taxon>
        <taxon>Pezizomycotina</taxon>
        <taxon>Dothideomycetes</taxon>
        <taxon>Pleosporomycetidae</taxon>
        <taxon>Pleosporales</taxon>
        <taxon>Pleosporineae</taxon>
        <taxon>Didymellaceae</taxon>
        <taxon>Epicoccum</taxon>
    </lineage>
</organism>